<evidence type="ECO:0000313" key="2">
    <source>
        <dbReference type="EMBL" id="TWT65875.1"/>
    </source>
</evidence>
<accession>A0A5C6FHF7</accession>
<dbReference type="EMBL" id="SJPL01000002">
    <property type="protein sequence ID" value="TWT65875.1"/>
    <property type="molecule type" value="Genomic_DNA"/>
</dbReference>
<dbReference type="AlphaFoldDB" id="A0A5C5XV05"/>
<keyword evidence="1" id="KW-1133">Transmembrane helix</keyword>
<dbReference type="Proteomes" id="UP000317238">
    <property type="component" value="Unassembled WGS sequence"/>
</dbReference>
<dbReference type="RefSeq" id="WP_168566516.1">
    <property type="nucleotide sequence ID" value="NZ_SJPL01000002.1"/>
</dbReference>
<dbReference type="Proteomes" id="UP000316476">
    <property type="component" value="Unassembled WGS sequence"/>
</dbReference>
<reference evidence="4 5" key="1">
    <citation type="submission" date="2019-02" db="EMBL/GenBank/DDBJ databases">
        <title>Deep-cultivation of Planctomycetes and their phenomic and genomic characterization uncovers novel biology.</title>
        <authorList>
            <person name="Wiegand S."/>
            <person name="Jogler M."/>
            <person name="Boedeker C."/>
            <person name="Pinto D."/>
            <person name="Vollmers J."/>
            <person name="Rivas-Marin E."/>
            <person name="Kohn T."/>
            <person name="Peeters S.H."/>
            <person name="Heuer A."/>
            <person name="Rast P."/>
            <person name="Oberbeckmann S."/>
            <person name="Bunk B."/>
            <person name="Jeske O."/>
            <person name="Meyerdierks A."/>
            <person name="Storesund J.E."/>
            <person name="Kallscheuer N."/>
            <person name="Luecker S."/>
            <person name="Lage O.M."/>
            <person name="Pohl T."/>
            <person name="Merkel B.J."/>
            <person name="Hornburger P."/>
            <person name="Mueller R.-W."/>
            <person name="Bruemmer F."/>
            <person name="Labrenz M."/>
            <person name="Spormann A.M."/>
            <person name="Op Den Camp H."/>
            <person name="Overmann J."/>
            <person name="Amann R."/>
            <person name="Jetten M.S.M."/>
            <person name="Mascher T."/>
            <person name="Medema M.H."/>
            <person name="Devos D.P."/>
            <person name="Kaster A.-K."/>
            <person name="Ovreas L."/>
            <person name="Rohde M."/>
            <person name="Galperin M.Y."/>
            <person name="Jogler C."/>
        </authorList>
    </citation>
    <scope>NUCLEOTIDE SEQUENCE [LARGE SCALE GENOMIC DNA]</scope>
    <source>
        <strain evidence="2 5">Pan14r</strain>
        <strain evidence="3 4">V7</strain>
    </source>
</reference>
<evidence type="ECO:0000313" key="5">
    <source>
        <dbReference type="Proteomes" id="UP000317238"/>
    </source>
</evidence>
<feature type="transmembrane region" description="Helical" evidence="1">
    <location>
        <begin position="34"/>
        <end position="53"/>
    </location>
</feature>
<evidence type="ECO:0000313" key="4">
    <source>
        <dbReference type="Proteomes" id="UP000316476"/>
    </source>
</evidence>
<comment type="caution">
    <text evidence="2">The sequence shown here is derived from an EMBL/GenBank/DDBJ whole genome shotgun (WGS) entry which is preliminary data.</text>
</comment>
<keyword evidence="1" id="KW-0472">Membrane</keyword>
<name>A0A5C5XV05_9PLAN</name>
<sequence>MSLTYLLAGFSVTRWLWSAWGELCSYTLHMSTTQWGILAASTIAFGFMCLRGYDIKA</sequence>
<organism evidence="2 5">
    <name type="scientific">Crateriforma conspicua</name>
    <dbReference type="NCBI Taxonomy" id="2527996"/>
    <lineage>
        <taxon>Bacteria</taxon>
        <taxon>Pseudomonadati</taxon>
        <taxon>Planctomycetota</taxon>
        <taxon>Planctomycetia</taxon>
        <taxon>Planctomycetales</taxon>
        <taxon>Planctomycetaceae</taxon>
        <taxon>Crateriforma</taxon>
    </lineage>
</organism>
<keyword evidence="1" id="KW-0812">Transmembrane</keyword>
<accession>A0A5C5XV05</accession>
<proteinExistence type="predicted"/>
<gene>
    <name evidence="2" type="ORF">Pan14r_54260</name>
    <name evidence="3" type="ORF">V7x_52320</name>
</gene>
<protein>
    <submittedName>
        <fullName evidence="2">Uncharacterized protein</fullName>
    </submittedName>
</protein>
<evidence type="ECO:0000256" key="1">
    <source>
        <dbReference type="SAM" id="Phobius"/>
    </source>
</evidence>
<evidence type="ECO:0000313" key="3">
    <source>
        <dbReference type="EMBL" id="TWU60923.1"/>
    </source>
</evidence>
<dbReference type="EMBL" id="SJPZ01000003">
    <property type="protein sequence ID" value="TWU60923.1"/>
    <property type="molecule type" value="Genomic_DNA"/>
</dbReference>
<keyword evidence="5" id="KW-1185">Reference proteome</keyword>